<comment type="subcellular location">
    <subcellularLocation>
        <location evidence="1">Cell envelope</location>
    </subcellularLocation>
</comment>
<comment type="caution">
    <text evidence="7">The sequence shown here is derived from an EMBL/GenBank/DDBJ whole genome shotgun (WGS) entry which is preliminary data.</text>
</comment>
<protein>
    <submittedName>
        <fullName evidence="7">AhpC/TSA family protein</fullName>
    </submittedName>
</protein>
<keyword evidence="4" id="KW-0676">Redox-active center</keyword>
<keyword evidence="5" id="KW-0732">Signal</keyword>
<dbReference type="GO" id="GO:0030313">
    <property type="term" value="C:cell envelope"/>
    <property type="evidence" value="ECO:0007669"/>
    <property type="project" value="UniProtKB-SubCell"/>
</dbReference>
<feature type="domain" description="Thioredoxin" evidence="6">
    <location>
        <begin position="238"/>
        <end position="385"/>
    </location>
</feature>
<dbReference type="InterPro" id="IPR036249">
    <property type="entry name" value="Thioredoxin-like_sf"/>
</dbReference>
<dbReference type="PANTHER" id="PTHR42852:SF6">
    <property type="entry name" value="THIOL:DISULFIDE INTERCHANGE PROTEIN DSBE"/>
    <property type="match status" value="1"/>
</dbReference>
<dbReference type="GO" id="GO:0017004">
    <property type="term" value="P:cytochrome complex assembly"/>
    <property type="evidence" value="ECO:0007669"/>
    <property type="project" value="UniProtKB-KW"/>
</dbReference>
<dbReference type="PANTHER" id="PTHR42852">
    <property type="entry name" value="THIOL:DISULFIDE INTERCHANGE PROTEIN DSBE"/>
    <property type="match status" value="1"/>
</dbReference>
<evidence type="ECO:0000256" key="5">
    <source>
        <dbReference type="SAM" id="SignalP"/>
    </source>
</evidence>
<dbReference type="OrthoDB" id="750178at2"/>
<organism evidence="7 8">
    <name type="scientific">Pedobacter hiemivivus</name>
    <dbReference type="NCBI Taxonomy" id="2530454"/>
    <lineage>
        <taxon>Bacteria</taxon>
        <taxon>Pseudomonadati</taxon>
        <taxon>Bacteroidota</taxon>
        <taxon>Sphingobacteriia</taxon>
        <taxon>Sphingobacteriales</taxon>
        <taxon>Sphingobacteriaceae</taxon>
        <taxon>Pedobacter</taxon>
    </lineage>
</organism>
<proteinExistence type="predicted"/>
<dbReference type="AlphaFoldDB" id="A0A4R0NC28"/>
<dbReference type="Proteomes" id="UP000291117">
    <property type="component" value="Unassembled WGS sequence"/>
</dbReference>
<evidence type="ECO:0000256" key="4">
    <source>
        <dbReference type="ARBA" id="ARBA00023284"/>
    </source>
</evidence>
<dbReference type="InterPro" id="IPR013766">
    <property type="entry name" value="Thioredoxin_domain"/>
</dbReference>
<feature type="signal peptide" evidence="5">
    <location>
        <begin position="1"/>
        <end position="22"/>
    </location>
</feature>
<keyword evidence="3" id="KW-1015">Disulfide bond</keyword>
<dbReference type="PROSITE" id="PS00194">
    <property type="entry name" value="THIOREDOXIN_1"/>
    <property type="match status" value="1"/>
</dbReference>
<dbReference type="SUPFAM" id="SSF52833">
    <property type="entry name" value="Thioredoxin-like"/>
    <property type="match status" value="1"/>
</dbReference>
<dbReference type="Gene3D" id="3.40.30.10">
    <property type="entry name" value="Glutaredoxin"/>
    <property type="match status" value="1"/>
</dbReference>
<name>A0A4R0NC28_9SPHI</name>
<evidence type="ECO:0000256" key="3">
    <source>
        <dbReference type="ARBA" id="ARBA00023157"/>
    </source>
</evidence>
<sequence>MMKILLSILGLLCFGLVSSAQTDSITISGTLRGLNSNKISISWIGNDAKNRFVSIQGKGDHFSARVPLQHTPIPARLYISGSQESRSGSQMPVPPFNFFLLDKDITLNGDATVLSETKVKGDLQNEHYNDLLQQTAKAERRYTQLLTQLTDTAIKKSPADSVELHQEIRATIHEKTKTEKAFISANPDAFASVFLLSRLSNSYGADEYISAWDALRATYKGTTAGLAVGKIVEKLSITKFGTKVFAFERVDKDGHKISTEALKGRTYILDFWGSWCGPCRASHPHLKELYKKYKSKGFEIVAIAQERGKTLEESRTSWSKAIQEDGINWIHILNQDGIEKQNIVKTFNVNAFPTKILVGADGRIITRTTSSASDAIDKALEKIYGF</sequence>
<accession>A0A4R0NC28</accession>
<evidence type="ECO:0000256" key="2">
    <source>
        <dbReference type="ARBA" id="ARBA00022748"/>
    </source>
</evidence>
<evidence type="ECO:0000256" key="1">
    <source>
        <dbReference type="ARBA" id="ARBA00004196"/>
    </source>
</evidence>
<keyword evidence="2" id="KW-0201">Cytochrome c-type biogenesis</keyword>
<keyword evidence="8" id="KW-1185">Reference proteome</keyword>
<feature type="chain" id="PRO_5020746690" evidence="5">
    <location>
        <begin position="23"/>
        <end position="386"/>
    </location>
</feature>
<dbReference type="InterPro" id="IPR013740">
    <property type="entry name" value="Redoxin"/>
</dbReference>
<reference evidence="7 8" key="1">
    <citation type="submission" date="2019-02" db="EMBL/GenBank/DDBJ databases">
        <title>Pedobacter sp. RP-3-8 sp. nov., isolated from Arctic soil.</title>
        <authorList>
            <person name="Dahal R.H."/>
        </authorList>
    </citation>
    <scope>NUCLEOTIDE SEQUENCE [LARGE SCALE GENOMIC DNA]</scope>
    <source>
        <strain evidence="7 8">RP-3-8</strain>
    </source>
</reference>
<dbReference type="Pfam" id="PF08534">
    <property type="entry name" value="Redoxin"/>
    <property type="match status" value="1"/>
</dbReference>
<gene>
    <name evidence="7" type="ORF">EZ444_07715</name>
</gene>
<dbReference type="RefSeq" id="WP_131608146.1">
    <property type="nucleotide sequence ID" value="NZ_SJSM01000003.1"/>
</dbReference>
<evidence type="ECO:0000313" key="7">
    <source>
        <dbReference type="EMBL" id="TCC97788.1"/>
    </source>
</evidence>
<dbReference type="PROSITE" id="PS51352">
    <property type="entry name" value="THIOREDOXIN_2"/>
    <property type="match status" value="1"/>
</dbReference>
<dbReference type="CDD" id="cd02966">
    <property type="entry name" value="TlpA_like_family"/>
    <property type="match status" value="1"/>
</dbReference>
<dbReference type="EMBL" id="SJSM01000003">
    <property type="protein sequence ID" value="TCC97788.1"/>
    <property type="molecule type" value="Genomic_DNA"/>
</dbReference>
<evidence type="ECO:0000313" key="8">
    <source>
        <dbReference type="Proteomes" id="UP000291117"/>
    </source>
</evidence>
<dbReference type="InterPro" id="IPR050553">
    <property type="entry name" value="Thioredoxin_ResA/DsbE_sf"/>
</dbReference>
<evidence type="ECO:0000259" key="6">
    <source>
        <dbReference type="PROSITE" id="PS51352"/>
    </source>
</evidence>
<dbReference type="InterPro" id="IPR017937">
    <property type="entry name" value="Thioredoxin_CS"/>
</dbReference>